<accession>A0A1Y1VM49</accession>
<feature type="compositionally biased region" description="Low complexity" evidence="1">
    <location>
        <begin position="100"/>
        <end position="111"/>
    </location>
</feature>
<feature type="compositionally biased region" description="Basic and acidic residues" evidence="1">
    <location>
        <begin position="18"/>
        <end position="32"/>
    </location>
</feature>
<evidence type="ECO:0000313" key="4">
    <source>
        <dbReference type="Proteomes" id="UP000193719"/>
    </source>
</evidence>
<dbReference type="Proteomes" id="UP000193719">
    <property type="component" value="Unassembled WGS sequence"/>
</dbReference>
<dbReference type="InterPro" id="IPR001251">
    <property type="entry name" value="CRAL-TRIO_dom"/>
</dbReference>
<dbReference type="SUPFAM" id="SSF52087">
    <property type="entry name" value="CRAL/TRIO domain"/>
    <property type="match status" value="1"/>
</dbReference>
<feature type="compositionally biased region" description="Low complexity" evidence="1">
    <location>
        <begin position="469"/>
        <end position="490"/>
    </location>
</feature>
<feature type="compositionally biased region" description="Polar residues" evidence="1">
    <location>
        <begin position="74"/>
        <end position="83"/>
    </location>
</feature>
<evidence type="ECO:0000313" key="3">
    <source>
        <dbReference type="EMBL" id="ORX60003.1"/>
    </source>
</evidence>
<dbReference type="SMART" id="SM00516">
    <property type="entry name" value="SEC14"/>
    <property type="match status" value="1"/>
</dbReference>
<reference evidence="3 4" key="2">
    <citation type="submission" date="2016-08" db="EMBL/GenBank/DDBJ databases">
        <title>Pervasive Adenine N6-methylation of Active Genes in Fungi.</title>
        <authorList>
            <consortium name="DOE Joint Genome Institute"/>
            <person name="Mondo S.J."/>
            <person name="Dannebaum R.O."/>
            <person name="Kuo R.C."/>
            <person name="Labutti K."/>
            <person name="Haridas S."/>
            <person name="Kuo A."/>
            <person name="Salamov A."/>
            <person name="Ahrendt S.R."/>
            <person name="Lipzen A."/>
            <person name="Sullivan W."/>
            <person name="Andreopoulos W.B."/>
            <person name="Clum A."/>
            <person name="Lindquist E."/>
            <person name="Daum C."/>
            <person name="Ramamoorthy G.K."/>
            <person name="Gryganskyi A."/>
            <person name="Culley D."/>
            <person name="Magnuson J.K."/>
            <person name="James T.Y."/>
            <person name="O'Malley M.A."/>
            <person name="Stajich J.E."/>
            <person name="Spatafora J.W."/>
            <person name="Visel A."/>
            <person name="Grigoriev I.V."/>
        </authorList>
    </citation>
    <scope>NUCLEOTIDE SEQUENCE [LARGE SCALE GENOMIC DNA]</scope>
    <source>
        <strain evidence="4">finn</strain>
    </source>
</reference>
<dbReference type="PROSITE" id="PS50191">
    <property type="entry name" value="CRAL_TRIO"/>
    <property type="match status" value="1"/>
</dbReference>
<feature type="region of interest" description="Disordered" evidence="1">
    <location>
        <begin position="74"/>
        <end position="151"/>
    </location>
</feature>
<evidence type="ECO:0000256" key="1">
    <source>
        <dbReference type="SAM" id="MobiDB-lite"/>
    </source>
</evidence>
<evidence type="ECO:0000259" key="2">
    <source>
        <dbReference type="PROSITE" id="PS50191"/>
    </source>
</evidence>
<sequence length="528" mass="60907">MIIPKVNIKNILSSESSNSEKTKDVSAKEQEKSSSSPKEFNKEECLNNLWIELITILFDENPKTTIKELMSSKKYSNQSYIERSTTEEIRKKENSEESISEVSETSVSGSTKKSKFRIGGNHSRSNSANNNNVQKKNAKKELTNEPENFTEEDEVIFNNSEDNVDTNAVINLDSKEFKQKIWECLFWSAGIEGLDTLLLRFIVARKGKVNEALKMLLNALIWRVTYDIEGLCKKGERIIAEEEFSCGKVYFYKFDKEGRFVTYIHVSKHIKEVRPQIETEKMTILSMETVRLILNKETPTACMVFDMSGFSMQNMDYGFIRFLLNCFQNYYPEMLGVALIVGAPWIFHGCWKIIKQLLDPVVANKVQFIKDKDEIKNYIDESEIPECLGGTNSYNFKYMPYNEEDDVNASEEEIAVAKRNWDIAKNEYIKEIYEHYGSQINVKLNDLLFKINDKGNDCNEIKNINDIIENENSNSPSSYSAPSSASGDDSFGNSIIRQNEKNLYNAFVEYDKLTRSRTFYHRAGFTHY</sequence>
<proteinExistence type="predicted"/>
<dbReference type="CDD" id="cd00170">
    <property type="entry name" value="SEC14"/>
    <property type="match status" value="1"/>
</dbReference>
<dbReference type="EMBL" id="MCFH01000002">
    <property type="protein sequence ID" value="ORX60003.1"/>
    <property type="molecule type" value="Genomic_DNA"/>
</dbReference>
<feature type="compositionally biased region" description="Low complexity" evidence="1">
    <location>
        <begin position="125"/>
        <end position="135"/>
    </location>
</feature>
<dbReference type="InterPro" id="IPR011074">
    <property type="entry name" value="CRAL/TRIO_N_dom"/>
</dbReference>
<dbReference type="SUPFAM" id="SSF46938">
    <property type="entry name" value="CRAL/TRIO N-terminal domain"/>
    <property type="match status" value="1"/>
</dbReference>
<name>A0A1Y1VM49_9FUNG</name>
<feature type="compositionally biased region" description="Basic and acidic residues" evidence="1">
    <location>
        <begin position="84"/>
        <end position="95"/>
    </location>
</feature>
<dbReference type="PANTHER" id="PTHR46590">
    <property type="entry name" value="PHOSPHATIDYLINOSITOL TRANSFER PROTEIN CSR1-RELATED"/>
    <property type="match status" value="1"/>
</dbReference>
<dbReference type="AlphaFoldDB" id="A0A1Y1VM49"/>
<protein>
    <recommendedName>
        <fullName evidence="2">CRAL-TRIO domain-containing protein</fullName>
    </recommendedName>
</protein>
<keyword evidence="4" id="KW-1185">Reference proteome</keyword>
<reference evidence="3 4" key="1">
    <citation type="submission" date="2016-08" db="EMBL/GenBank/DDBJ databases">
        <title>Genomes of anaerobic fungi encode conserved fungal cellulosomes for biomass hydrolysis.</title>
        <authorList>
            <consortium name="DOE Joint Genome Institute"/>
            <person name="Haitjema C.H."/>
            <person name="Gilmore S.P."/>
            <person name="Henske J.K."/>
            <person name="Solomon K.V."/>
            <person name="De Groot R."/>
            <person name="Kuo A."/>
            <person name="Mondo S.J."/>
            <person name="Salamov A.A."/>
            <person name="Labutti K."/>
            <person name="Zhao Z."/>
            <person name="Chiniquy J."/>
            <person name="Barry K."/>
            <person name="Brewer H.M."/>
            <person name="Purvine S.O."/>
            <person name="Wright A.T."/>
            <person name="Boxma B."/>
            <person name="Van Alen T."/>
            <person name="Hackstein J.H."/>
            <person name="Baker S.E."/>
            <person name="Grigoriev I.V."/>
            <person name="O'Malley M.A."/>
        </authorList>
    </citation>
    <scope>NUCLEOTIDE SEQUENCE [LARGE SCALE GENOMIC DNA]</scope>
    <source>
        <strain evidence="4">finn</strain>
    </source>
</reference>
<dbReference type="Pfam" id="PF00650">
    <property type="entry name" value="CRAL_TRIO"/>
    <property type="match status" value="1"/>
</dbReference>
<dbReference type="InterPro" id="IPR052432">
    <property type="entry name" value="PITP/CRAL-TRIO"/>
</dbReference>
<feature type="domain" description="CRAL-TRIO" evidence="2">
    <location>
        <begin position="237"/>
        <end position="396"/>
    </location>
</feature>
<dbReference type="PANTHER" id="PTHR46590:SF1">
    <property type="entry name" value="PHOSPHATIDYLINOSITOL TRANSFER PROTEIN CSR1"/>
    <property type="match status" value="1"/>
</dbReference>
<gene>
    <name evidence="3" type="ORF">BCR36DRAFT_49572</name>
</gene>
<dbReference type="InterPro" id="IPR036865">
    <property type="entry name" value="CRAL-TRIO_dom_sf"/>
</dbReference>
<feature type="region of interest" description="Disordered" evidence="1">
    <location>
        <begin position="13"/>
        <end position="41"/>
    </location>
</feature>
<dbReference type="SMART" id="SM01100">
    <property type="entry name" value="CRAL_TRIO_N"/>
    <property type="match status" value="1"/>
</dbReference>
<dbReference type="InterPro" id="IPR036273">
    <property type="entry name" value="CRAL/TRIO_N_dom_sf"/>
</dbReference>
<dbReference type="Gene3D" id="3.40.525.10">
    <property type="entry name" value="CRAL-TRIO lipid binding domain"/>
    <property type="match status" value="1"/>
</dbReference>
<dbReference type="OrthoDB" id="75724at2759"/>
<organism evidence="3 4">
    <name type="scientific">Piromyces finnis</name>
    <dbReference type="NCBI Taxonomy" id="1754191"/>
    <lineage>
        <taxon>Eukaryota</taxon>
        <taxon>Fungi</taxon>
        <taxon>Fungi incertae sedis</taxon>
        <taxon>Chytridiomycota</taxon>
        <taxon>Chytridiomycota incertae sedis</taxon>
        <taxon>Neocallimastigomycetes</taxon>
        <taxon>Neocallimastigales</taxon>
        <taxon>Neocallimastigaceae</taxon>
        <taxon>Piromyces</taxon>
    </lineage>
</organism>
<comment type="caution">
    <text evidence="3">The sequence shown here is derived from an EMBL/GenBank/DDBJ whole genome shotgun (WGS) entry which is preliminary data.</text>
</comment>
<feature type="region of interest" description="Disordered" evidence="1">
    <location>
        <begin position="469"/>
        <end position="492"/>
    </location>
</feature>